<evidence type="ECO:0000256" key="9">
    <source>
        <dbReference type="PROSITE-ProRule" id="PRU00221"/>
    </source>
</evidence>
<feature type="compositionally biased region" description="Polar residues" evidence="11">
    <location>
        <begin position="828"/>
        <end position="844"/>
    </location>
</feature>
<organism evidence="13 14">
    <name type="scientific">Owenia fusiformis</name>
    <name type="common">Polychaete worm</name>
    <dbReference type="NCBI Taxonomy" id="6347"/>
    <lineage>
        <taxon>Eukaryota</taxon>
        <taxon>Metazoa</taxon>
        <taxon>Spiralia</taxon>
        <taxon>Lophotrochozoa</taxon>
        <taxon>Annelida</taxon>
        <taxon>Polychaeta</taxon>
        <taxon>Sedentaria</taxon>
        <taxon>Canalipalpata</taxon>
        <taxon>Sabellida</taxon>
        <taxon>Oweniida</taxon>
        <taxon>Oweniidae</taxon>
        <taxon>Owenia</taxon>
    </lineage>
</organism>
<dbReference type="GO" id="GO:0003682">
    <property type="term" value="F:chromatin binding"/>
    <property type="evidence" value="ECO:0007669"/>
    <property type="project" value="TreeGrafter"/>
</dbReference>
<evidence type="ECO:0000256" key="3">
    <source>
        <dbReference type="ARBA" id="ARBA00022737"/>
    </source>
</evidence>
<keyword evidence="3" id="KW-0677">Repeat</keyword>
<evidence type="ECO:0000256" key="4">
    <source>
        <dbReference type="ARBA" id="ARBA00023125"/>
    </source>
</evidence>
<dbReference type="Pfam" id="PF12341">
    <property type="entry name" value="Mcl1_mid"/>
    <property type="match status" value="1"/>
</dbReference>
<dbReference type="FunFam" id="1.10.30.10:FF:000028">
    <property type="entry name" value="WD repeat and HMG-box DNA-binding protein 1"/>
    <property type="match status" value="1"/>
</dbReference>
<feature type="repeat" description="WD" evidence="9">
    <location>
        <begin position="131"/>
        <end position="172"/>
    </location>
</feature>
<feature type="region of interest" description="Disordered" evidence="11">
    <location>
        <begin position="878"/>
        <end position="1097"/>
    </location>
</feature>
<dbReference type="InterPro" id="IPR011044">
    <property type="entry name" value="Quino_amine_DH_bsu"/>
</dbReference>
<dbReference type="SMART" id="SM00320">
    <property type="entry name" value="WD40"/>
    <property type="match status" value="5"/>
</dbReference>
<dbReference type="InterPro" id="IPR009071">
    <property type="entry name" value="HMG_box_dom"/>
</dbReference>
<evidence type="ECO:0000256" key="6">
    <source>
        <dbReference type="ARBA" id="ARBA00056293"/>
    </source>
</evidence>
<dbReference type="EMBL" id="CAIIXF020000008">
    <property type="protein sequence ID" value="CAH1793165.1"/>
    <property type="molecule type" value="Genomic_DNA"/>
</dbReference>
<feature type="repeat" description="WD" evidence="9">
    <location>
        <begin position="9"/>
        <end position="41"/>
    </location>
</feature>
<feature type="repeat" description="WD" evidence="9">
    <location>
        <begin position="232"/>
        <end position="257"/>
    </location>
</feature>
<evidence type="ECO:0000313" key="13">
    <source>
        <dbReference type="EMBL" id="CAH1793164.1"/>
    </source>
</evidence>
<proteinExistence type="predicted"/>
<dbReference type="GO" id="GO:0005654">
    <property type="term" value="C:nucleoplasm"/>
    <property type="evidence" value="ECO:0007669"/>
    <property type="project" value="UniProtKB-SubCell"/>
</dbReference>
<dbReference type="InterPro" id="IPR015943">
    <property type="entry name" value="WD40/YVTN_repeat-like_dom_sf"/>
</dbReference>
<dbReference type="InterPro" id="IPR057646">
    <property type="entry name" value="WD40_WDHD1_1st"/>
</dbReference>
<evidence type="ECO:0000256" key="11">
    <source>
        <dbReference type="SAM" id="MobiDB-lite"/>
    </source>
</evidence>
<dbReference type="Gene3D" id="2.130.10.10">
    <property type="entry name" value="YVTN repeat-like/Quinoprotein amine dehydrogenase"/>
    <property type="match status" value="2"/>
</dbReference>
<dbReference type="OrthoDB" id="427368at2759"/>
<dbReference type="Proteomes" id="UP000749559">
    <property type="component" value="Unassembled WGS sequence"/>
</dbReference>
<dbReference type="InterPro" id="IPR001680">
    <property type="entry name" value="WD40_rpt"/>
</dbReference>
<dbReference type="SUPFAM" id="SSF50978">
    <property type="entry name" value="WD40 repeat-like"/>
    <property type="match status" value="1"/>
</dbReference>
<dbReference type="InterPro" id="IPR048591">
    <property type="entry name" value="WDHD1/CFT4_hel"/>
</dbReference>
<dbReference type="PROSITE" id="PS50294">
    <property type="entry name" value="WD_REPEATS_REGION"/>
    <property type="match status" value="1"/>
</dbReference>
<comment type="function">
    <text evidence="6">Core replisome component that acts as a replication initiation factor. Binds directly to the CMG complex and functions as a hub to recruit additional proteins to the replication fork.</text>
</comment>
<dbReference type="InterPro" id="IPR036910">
    <property type="entry name" value="HMG_box_dom_sf"/>
</dbReference>
<evidence type="ECO:0000256" key="7">
    <source>
        <dbReference type="ARBA" id="ARBA00069769"/>
    </source>
</evidence>
<feature type="compositionally biased region" description="Low complexity" evidence="11">
    <location>
        <begin position="929"/>
        <end position="944"/>
    </location>
</feature>
<keyword evidence="4 10" id="KW-0238">DNA-binding</keyword>
<dbReference type="PROSITE" id="PS50082">
    <property type="entry name" value="WD_REPEATS_2"/>
    <property type="match status" value="3"/>
</dbReference>
<evidence type="ECO:0000256" key="8">
    <source>
        <dbReference type="ARBA" id="ARBA00080131"/>
    </source>
</evidence>
<comment type="subcellular location">
    <subcellularLocation>
        <location evidence="1">Nucleus</location>
        <location evidence="1">Nucleoplasm</location>
    </subcellularLocation>
</comment>
<dbReference type="Pfam" id="PF20946">
    <property type="entry name" value="Ctf4_C"/>
    <property type="match status" value="1"/>
</dbReference>
<dbReference type="PROSITE" id="PS50118">
    <property type="entry name" value="HMG_BOX_2"/>
    <property type="match status" value="1"/>
</dbReference>
<dbReference type="AlphaFoldDB" id="A0A8J1UJ61"/>
<dbReference type="SUPFAM" id="SSF50969">
    <property type="entry name" value="YVTN repeat-like/Quinoprotein amine dehydrogenase"/>
    <property type="match status" value="1"/>
</dbReference>
<dbReference type="SMART" id="SM00398">
    <property type="entry name" value="HMG"/>
    <property type="match status" value="1"/>
</dbReference>
<dbReference type="InterPro" id="IPR055339">
    <property type="entry name" value="HMG-box_WDHD1"/>
</dbReference>
<dbReference type="InterPro" id="IPR022100">
    <property type="entry name" value="WDHD1/CFT4_beta-prop_2nd"/>
</dbReference>
<dbReference type="GO" id="GO:0000278">
    <property type="term" value="P:mitotic cell cycle"/>
    <property type="evidence" value="ECO:0007669"/>
    <property type="project" value="TreeGrafter"/>
</dbReference>
<feature type="compositionally biased region" description="Basic and acidic residues" evidence="11">
    <location>
        <begin position="1064"/>
        <end position="1075"/>
    </location>
</feature>
<dbReference type="GO" id="GO:0006261">
    <property type="term" value="P:DNA-templated DNA replication"/>
    <property type="evidence" value="ECO:0007669"/>
    <property type="project" value="InterPro"/>
</dbReference>
<feature type="compositionally biased region" description="Basic and acidic residues" evidence="11">
    <location>
        <begin position="1015"/>
        <end position="1032"/>
    </location>
</feature>
<dbReference type="Pfam" id="PF24817">
    <property type="entry name" value="WD40_WDHD1_1st"/>
    <property type="match status" value="1"/>
</dbReference>
<dbReference type="Pfam" id="PF24815">
    <property type="entry name" value="HMG_WDHD1"/>
    <property type="match status" value="1"/>
</dbReference>
<dbReference type="GO" id="GO:0043596">
    <property type="term" value="C:nuclear replication fork"/>
    <property type="evidence" value="ECO:0007669"/>
    <property type="project" value="TreeGrafter"/>
</dbReference>
<dbReference type="PANTHER" id="PTHR19932">
    <property type="entry name" value="WD REPEAT AND HMG-BOX DNA BINDING PROTEIN"/>
    <property type="match status" value="1"/>
</dbReference>
<sequence>MPKQIDTSRYAHNEGHTDICFDEIGSKVLTCGADGDVRIWENIDDDDAVSHRVGEKAYCITCKDGKYYTAVDSNTITAHTVADGSPDGIVTRFTAPANHMVLSEDGTQMLAGASDFHIKLVKIGTSQQKTFTGHEAPILSVALDPKGEYAASSSCDGTVKIWQISDTTCVKTFSLLPKCNDVSLSKTLCRLCWSPKTGKYLVVPGDKEVLVYERDTWEMAFKIVDKSILQLVNVVEFSPNGQYLAVACVDGSLSIWDFAFRDCLNRMQHENKHTICSLAWNPRSTNQIMFCDNHGQMGVVENAIESEEKTNDEAVASNDYDSLFAADDDDLLLSATAPISKKNIIDSEDDDSESVDLAKLKKKHSAAFGIMDEDSRDTDAQSGLNIKETEAPVYRPAVPEGPKLTPLQRPFQSGSSPLHLSERYMVWNNTGIVRQYNTEDENSIDIEFHDTATHHAMHMGNTAGHTMADMSAEAVILACEADPEEKTNSKLVCMHFGTWDNAKEWTVLMPDKENIQAITIGDNWVAVATSLRNIRLFTLGGVQREIFTIPGAVVTMAAHSNQLVVAYHTGQGAPGDQCLSYIHLHISGTRTVKDGRLPLSPKATLTWLGFSHEGTPFAADSSGVIRILNRKFGDTWTQVVNTKSHAKGKSDSFWITGITESPQQLRCILCKGTTYPPTLPRPTVMLLPFKLPVCEVQSERGQAEENYWRSQVFSGHFDYWVSQNLYFEEPERDQAKMAEKEALMKLFALSCKADREFRALEICELMPDQKTLQLAIKYAAKSRHLQLAQRIGEVAQRKQEEEEAAAQSMMGNIEEDTQDFRSVINASNSQQGTQNTWSSNTAPSTADDVIVDDNETMEEEEMDEEDADNAKQSTFVTLKNKKVEPPSNATPSHGFDSQTRKNPFKIGTPKSASQPTSVRGTSVFDAMKKVSPAAKKASPIIQPKKIIKKKGAQGKIFQMKKAKNDETENKNTDSPVAEKPVSAFQLWLDANKQTLEEENPDYSGEDDLTKLATQEWRKLSKEQRQEWQEKARGPNPGTPSTPNDTDKKRKRDDENLDASPLSSKVKDTDIEQNDSKKKKPLSQSTNSKLAGFAFGKS</sequence>
<keyword evidence="2 9" id="KW-0853">WD repeat</keyword>
<feature type="domain" description="HMG box" evidence="12">
    <location>
        <begin position="977"/>
        <end position="1032"/>
    </location>
</feature>
<keyword evidence="5 10" id="KW-0539">Nucleus</keyword>
<feature type="region of interest" description="Disordered" evidence="11">
    <location>
        <begin position="828"/>
        <end position="848"/>
    </location>
</feature>
<dbReference type="SUPFAM" id="SSF47095">
    <property type="entry name" value="HMG-box"/>
    <property type="match status" value="1"/>
</dbReference>
<dbReference type="GO" id="GO:0003677">
    <property type="term" value="F:DNA binding"/>
    <property type="evidence" value="ECO:0007669"/>
    <property type="project" value="UniProtKB-UniRule"/>
</dbReference>
<feature type="compositionally biased region" description="Polar residues" evidence="11">
    <location>
        <begin position="887"/>
        <end position="901"/>
    </location>
</feature>
<evidence type="ECO:0000256" key="1">
    <source>
        <dbReference type="ARBA" id="ARBA00004642"/>
    </source>
</evidence>
<feature type="region of interest" description="Disordered" evidence="11">
    <location>
        <begin position="396"/>
        <end position="415"/>
    </location>
</feature>
<dbReference type="InterPro" id="IPR036322">
    <property type="entry name" value="WD40_repeat_dom_sf"/>
</dbReference>
<feature type="compositionally biased region" description="Basic and acidic residues" evidence="11">
    <location>
        <begin position="1044"/>
        <end position="1053"/>
    </location>
</feature>
<dbReference type="PANTHER" id="PTHR19932:SF10">
    <property type="entry name" value="WD REPEAT AND HMG-BOX DNA-BINDING PROTEIN 1"/>
    <property type="match status" value="1"/>
</dbReference>
<evidence type="ECO:0000256" key="5">
    <source>
        <dbReference type="ARBA" id="ARBA00023242"/>
    </source>
</evidence>
<accession>A0A8J1UJ61</accession>
<dbReference type="Gene3D" id="1.10.30.10">
    <property type="entry name" value="High mobility group box domain"/>
    <property type="match status" value="1"/>
</dbReference>
<feature type="DNA-binding region" description="HMG box" evidence="10">
    <location>
        <begin position="977"/>
        <end position="1032"/>
    </location>
</feature>
<evidence type="ECO:0000259" key="12">
    <source>
        <dbReference type="PROSITE" id="PS50118"/>
    </source>
</evidence>
<evidence type="ECO:0000256" key="2">
    <source>
        <dbReference type="ARBA" id="ARBA00022574"/>
    </source>
</evidence>
<feature type="compositionally biased region" description="Polar residues" evidence="11">
    <location>
        <begin position="910"/>
        <end position="920"/>
    </location>
</feature>
<reference evidence="13" key="1">
    <citation type="submission" date="2022-03" db="EMBL/GenBank/DDBJ databases">
        <authorList>
            <person name="Martin C."/>
        </authorList>
    </citation>
    <scope>NUCLEOTIDE SEQUENCE</scope>
</reference>
<evidence type="ECO:0000256" key="10">
    <source>
        <dbReference type="PROSITE-ProRule" id="PRU00267"/>
    </source>
</evidence>
<protein>
    <recommendedName>
        <fullName evidence="7">WD repeat and HMG-box DNA-binding protein 1</fullName>
    </recommendedName>
    <alternativeName>
        <fullName evidence="8">Acidic nucleoplasmic DNA-binding protein 1</fullName>
    </alternativeName>
</protein>
<dbReference type="EMBL" id="CAIIXF020000008">
    <property type="protein sequence ID" value="CAH1793164.1"/>
    <property type="molecule type" value="Genomic_DNA"/>
</dbReference>
<evidence type="ECO:0000313" key="14">
    <source>
        <dbReference type="Proteomes" id="UP000749559"/>
    </source>
</evidence>
<name>A0A8J1UJ61_OWEFU</name>
<feature type="compositionally biased region" description="Acidic residues" evidence="11">
    <location>
        <begin position="996"/>
        <end position="1006"/>
    </location>
</feature>
<feature type="compositionally biased region" description="Basic and acidic residues" evidence="11">
    <location>
        <begin position="962"/>
        <end position="971"/>
    </location>
</feature>
<keyword evidence="14" id="KW-1185">Reference proteome</keyword>
<comment type="caution">
    <text evidence="13">The sequence shown here is derived from an EMBL/GenBank/DDBJ whole genome shotgun (WGS) entry which is preliminary data.</text>
</comment>
<dbReference type="GO" id="GO:0006281">
    <property type="term" value="P:DNA repair"/>
    <property type="evidence" value="ECO:0007669"/>
    <property type="project" value="TreeGrafter"/>
</dbReference>
<dbReference type="CDD" id="cd21993">
    <property type="entry name" value="HMG-box_WDHD1"/>
    <property type="match status" value="1"/>
</dbReference>
<gene>
    <name evidence="13" type="ORF">OFUS_LOCUS18045</name>
</gene>